<feature type="compositionally biased region" description="Polar residues" evidence="1">
    <location>
        <begin position="35"/>
        <end position="48"/>
    </location>
</feature>
<dbReference type="VEuPathDB" id="TriTrypDB:TcIL3000_0_37300"/>
<feature type="region of interest" description="Disordered" evidence="1">
    <location>
        <begin position="19"/>
        <end position="109"/>
    </location>
</feature>
<keyword evidence="3" id="KW-1185">Reference proteome</keyword>
<evidence type="ECO:0000313" key="3">
    <source>
        <dbReference type="Proteomes" id="UP000000702"/>
    </source>
</evidence>
<evidence type="ECO:0000256" key="1">
    <source>
        <dbReference type="SAM" id="MobiDB-lite"/>
    </source>
</evidence>
<protein>
    <submittedName>
        <fullName evidence="2">WGS project CAEQ00000000 data, annotated contig 1525</fullName>
    </submittedName>
</protein>
<dbReference type="OMA" id="MHIALHE"/>
<dbReference type="Proteomes" id="UP000000702">
    <property type="component" value="Unassembled WGS sequence"/>
</dbReference>
<dbReference type="EMBL" id="CAEQ01000935">
    <property type="protein sequence ID" value="CCD12892.1"/>
    <property type="molecule type" value="Genomic_DNA"/>
</dbReference>
<reference evidence="2 3" key="2">
    <citation type="journal article" date="2012" name="Proc. Natl. Acad. Sci. U.S.A.">
        <title>Antigenic diversity is generated by distinct evolutionary mechanisms in African trypanosome species.</title>
        <authorList>
            <person name="Jackson A.P."/>
            <person name="Berry A."/>
            <person name="Aslett M."/>
            <person name="Allison H.C."/>
            <person name="Burton P."/>
            <person name="Vavrova-Anderson J."/>
            <person name="Brown R."/>
            <person name="Browne H."/>
            <person name="Corton N."/>
            <person name="Hauser H."/>
            <person name="Gamble J."/>
            <person name="Gilderthorp R."/>
            <person name="Marcello L."/>
            <person name="McQuillan J."/>
            <person name="Otto T.D."/>
            <person name="Quail M.A."/>
            <person name="Sanders M.J."/>
            <person name="van Tonder A."/>
            <person name="Ginger M.L."/>
            <person name="Field M.C."/>
            <person name="Barry J.D."/>
            <person name="Hertz-Fowler C."/>
            <person name="Berriman M."/>
        </authorList>
    </citation>
    <scope>NUCLEOTIDE SEQUENCE [LARGE SCALE GENOMIC DNA]</scope>
    <source>
        <strain evidence="2 3">IL3000</strain>
    </source>
</reference>
<evidence type="ECO:0000313" key="2">
    <source>
        <dbReference type="EMBL" id="CCD12892.1"/>
    </source>
</evidence>
<dbReference type="AlphaFoldDB" id="F9W6T5"/>
<sequence length="467" mass="50494">MIPPKISSHQELTLRRVNVQQQSFSSQRSGSALSPTGNATTSYGSNSGVPRAAPPRGDTPVQWGSSGAVSVPTAASAPNQKTRLQVLDAPLTGGGTNSTAPASIARPGVRRRDEWAKALSEVQPFSAGHRPVSNSSLVERNVVVHYIADQYDRQWLAQAPGSATEGENNRGNILLSGETTPQEPKTVRPNISLMMFEKLITAFELHSYANATTTVDQLSVSALDNVVSTGADAATIEEVRKYWISKRRALGGGIPCIPALRTNIREDNQQILCRAGILQYCPLPFNSRDCPVPLVRRAAPCQREKIKVEVEHNEDADDEPEIAGSKRRRRSSIRAMKPEHDDGEVTAEAGSVERHVVLTAAHKVALAVLEREELKLVHMHIALHELALLRQLAVLGSDLGTPTGSPSLDVSRGAGFTPVGTSWATEDALRQEWVDENEVVGEVYDGATGRKSTAALESVMAIERRHC</sequence>
<feature type="region of interest" description="Disordered" evidence="1">
    <location>
        <begin position="311"/>
        <end position="346"/>
    </location>
</feature>
<organism evidence="2 3">
    <name type="scientific">Trypanosoma congolense (strain IL3000)</name>
    <dbReference type="NCBI Taxonomy" id="1068625"/>
    <lineage>
        <taxon>Eukaryota</taxon>
        <taxon>Discoba</taxon>
        <taxon>Euglenozoa</taxon>
        <taxon>Kinetoplastea</taxon>
        <taxon>Metakinetoplastina</taxon>
        <taxon>Trypanosomatida</taxon>
        <taxon>Trypanosomatidae</taxon>
        <taxon>Trypanosoma</taxon>
        <taxon>Nannomonas</taxon>
    </lineage>
</organism>
<feature type="compositionally biased region" description="Low complexity" evidence="1">
    <location>
        <begin position="20"/>
        <end position="34"/>
    </location>
</feature>
<reference evidence="3" key="1">
    <citation type="submission" date="2011-07" db="EMBL/GenBank/DDBJ databases">
        <title>Divergent evolution of antigenic variation in African trypanosomes.</title>
        <authorList>
            <person name="Jackson A.P."/>
            <person name="Berry A."/>
            <person name="Allison H.C."/>
            <person name="Burton P."/>
            <person name="Anderson J."/>
            <person name="Aslett M."/>
            <person name="Brown R."/>
            <person name="Corton N."/>
            <person name="Harris D."/>
            <person name="Hauser H."/>
            <person name="Gamble J."/>
            <person name="Gilderthorp R."/>
            <person name="McQuillan J."/>
            <person name="Quail M.A."/>
            <person name="Sanders M."/>
            <person name="Van Tonder A."/>
            <person name="Ginger M.L."/>
            <person name="Donelson J.E."/>
            <person name="Field M.C."/>
            <person name="Barry J.D."/>
            <person name="Berriman M."/>
            <person name="Hertz-Fowler C."/>
        </authorList>
    </citation>
    <scope>NUCLEOTIDE SEQUENCE [LARGE SCALE GENOMIC DNA]</scope>
    <source>
        <strain evidence="3">IL3000</strain>
    </source>
</reference>
<proteinExistence type="predicted"/>
<name>F9W6T5_TRYCI</name>
<accession>F9W6T5</accession>
<gene>
    <name evidence="2" type="ORF">TCIL3000_0_37300</name>
</gene>
<comment type="caution">
    <text evidence="2">The sequence shown here is derived from an EMBL/GenBank/DDBJ whole genome shotgun (WGS) entry which is preliminary data.</text>
</comment>